<dbReference type="GO" id="GO:0003723">
    <property type="term" value="F:RNA binding"/>
    <property type="evidence" value="ECO:0007669"/>
    <property type="project" value="UniProtKB-KW"/>
</dbReference>
<evidence type="ECO:0000256" key="7">
    <source>
        <dbReference type="RuleBase" id="RU364004"/>
    </source>
</evidence>
<comment type="caution">
    <text evidence="9">The sequence shown here is derived from an EMBL/GenBank/DDBJ whole genome shotgun (WGS) entry which is preliminary data.</text>
</comment>
<keyword evidence="3 7" id="KW-0698">rRNA processing</keyword>
<comment type="function">
    <text evidence="7">Required for ribosome biogenesis. Part of a complex which catalyzes pseudouridylation of rRNA. This involves the isomerization of uridine such that the ribose is subsequently attached to C5, instead of the normal N1. Pseudouridine ("psi") residues may serve to stabilize the conformation of rRNAs.</text>
</comment>
<keyword evidence="7" id="KW-0687">Ribonucleoprotein</keyword>
<evidence type="ECO:0000256" key="6">
    <source>
        <dbReference type="ARBA" id="ARBA00023242"/>
    </source>
</evidence>
<dbReference type="SUPFAM" id="SSF50447">
    <property type="entry name" value="Translation proteins"/>
    <property type="match status" value="1"/>
</dbReference>
<keyword evidence="6 7" id="KW-0539">Nucleus</keyword>
<evidence type="ECO:0000256" key="5">
    <source>
        <dbReference type="ARBA" id="ARBA00022884"/>
    </source>
</evidence>
<dbReference type="EMBL" id="JABWDY010011458">
    <property type="protein sequence ID" value="KAF5199778.1"/>
    <property type="molecule type" value="Genomic_DNA"/>
</dbReference>
<keyword evidence="4" id="KW-0597">Phosphoprotein</keyword>
<evidence type="ECO:0000256" key="4">
    <source>
        <dbReference type="ARBA" id="ARBA00022553"/>
    </source>
</evidence>
<dbReference type="PANTHER" id="PTHR31633">
    <property type="entry name" value="H/ACA RIBONUCLEOPROTEIN COMPLEX NON-CORE SUBUNIT NAF1"/>
    <property type="match status" value="1"/>
</dbReference>
<dbReference type="GO" id="GO:0005730">
    <property type="term" value="C:nucleolus"/>
    <property type="evidence" value="ECO:0007669"/>
    <property type="project" value="UniProtKB-SubCell"/>
</dbReference>
<dbReference type="FunFam" id="2.40.10.230:FF:000002">
    <property type="entry name" value="H/ACA ribonucleoprotein complex non-core subunit NAF1"/>
    <property type="match status" value="1"/>
</dbReference>
<accession>A0A7J6WSG2</accession>
<dbReference type="GO" id="GO:0006364">
    <property type="term" value="P:rRNA processing"/>
    <property type="evidence" value="ECO:0007669"/>
    <property type="project" value="UniProtKB-KW"/>
</dbReference>
<comment type="subcellular location">
    <subcellularLocation>
        <location evidence="7">Nucleus</location>
        <location evidence="7">Nucleolus</location>
    </subcellularLocation>
</comment>
<proteinExistence type="inferred from homology"/>
<keyword evidence="10" id="KW-1185">Reference proteome</keyword>
<comment type="similarity">
    <text evidence="7">Belongs to the GAR1 family.</text>
</comment>
<dbReference type="PANTHER" id="PTHR31633:SF1">
    <property type="entry name" value="H_ACA RIBONUCLEOPROTEIN COMPLEX NON-CORE SUBUNIT NAF1"/>
    <property type="match status" value="1"/>
</dbReference>
<keyword evidence="2 7" id="KW-0690">Ribosome biogenesis</keyword>
<comment type="subunit">
    <text evidence="7">Component of the small nucleolar ribonucleoprotein particles containing H/ACA-type snoRNAs (H/ACA snoRNPs).</text>
</comment>
<dbReference type="InterPro" id="IPR038664">
    <property type="entry name" value="Gar1/Naf1_Cbf5-bd_sf"/>
</dbReference>
<dbReference type="Gene3D" id="2.40.10.230">
    <property type="entry name" value="Probable tRNA pseudouridine synthase domain"/>
    <property type="match status" value="1"/>
</dbReference>
<feature type="non-terminal residue" evidence="9">
    <location>
        <position position="1"/>
    </location>
</feature>
<dbReference type="InterPro" id="IPR009000">
    <property type="entry name" value="Transl_B-barrel_sf"/>
</dbReference>
<dbReference type="AlphaFoldDB" id="A0A7J6WSG2"/>
<name>A0A7J6WSG2_THATH</name>
<evidence type="ECO:0000256" key="8">
    <source>
        <dbReference type="SAM" id="MobiDB-lite"/>
    </source>
</evidence>
<dbReference type="Proteomes" id="UP000554482">
    <property type="component" value="Unassembled WGS sequence"/>
</dbReference>
<dbReference type="GO" id="GO:0000493">
    <property type="term" value="P:box H/ACA snoRNP assembly"/>
    <property type="evidence" value="ECO:0007669"/>
    <property type="project" value="InterPro"/>
</dbReference>
<evidence type="ECO:0000313" key="10">
    <source>
        <dbReference type="Proteomes" id="UP000554482"/>
    </source>
</evidence>
<keyword evidence="5 7" id="KW-0694">RNA-binding</keyword>
<feature type="region of interest" description="Disordered" evidence="8">
    <location>
        <begin position="226"/>
        <end position="247"/>
    </location>
</feature>
<dbReference type="GO" id="GO:0001522">
    <property type="term" value="P:pseudouridine synthesis"/>
    <property type="evidence" value="ECO:0007669"/>
    <property type="project" value="InterPro"/>
</dbReference>
<sequence>FLSPVPPVDVTLDSWNEPHHQTLPVGIILSIMDAKVVVEGVEKHNPLNEGSNLWITETRSPLGVVDDIFGPVKNPFYIVRYNSDQEVPAGICHGTPVSFVADFAEHVVNDNNLYKKGYDVSGENDKEISKEVEFSDDEKEAEYKRAQNMAKKRACARHIQIPYDGRRKYDRFVTDVGYCKSDKYVSTYVKSKFCDREYNKFIDNSYVDYGEYDYSKETYYNEDLDGRERSTGGCNVSSRLDGISKAT</sequence>
<gene>
    <name evidence="9" type="ORF">FRX31_010636</name>
</gene>
<protein>
    <recommendedName>
        <fullName evidence="7">H/ACA ribonucleoprotein complex subunit</fullName>
    </recommendedName>
</protein>
<dbReference type="GO" id="GO:0005732">
    <property type="term" value="C:sno(s)RNA-containing ribonucleoprotein complex"/>
    <property type="evidence" value="ECO:0007669"/>
    <property type="project" value="InterPro"/>
</dbReference>
<dbReference type="OrthoDB" id="21550at2759"/>
<dbReference type="InterPro" id="IPR007504">
    <property type="entry name" value="H/ACA_rnp_Gar1/Naf1"/>
</dbReference>
<evidence type="ECO:0000256" key="1">
    <source>
        <dbReference type="ARBA" id="ARBA00009801"/>
    </source>
</evidence>
<dbReference type="InterPro" id="IPR040309">
    <property type="entry name" value="Naf1"/>
</dbReference>
<comment type="similarity">
    <text evidence="1">Belongs to the NAF1 family.</text>
</comment>
<evidence type="ECO:0000256" key="3">
    <source>
        <dbReference type="ARBA" id="ARBA00022552"/>
    </source>
</evidence>
<organism evidence="9 10">
    <name type="scientific">Thalictrum thalictroides</name>
    <name type="common">Rue-anemone</name>
    <name type="synonym">Anemone thalictroides</name>
    <dbReference type="NCBI Taxonomy" id="46969"/>
    <lineage>
        <taxon>Eukaryota</taxon>
        <taxon>Viridiplantae</taxon>
        <taxon>Streptophyta</taxon>
        <taxon>Embryophyta</taxon>
        <taxon>Tracheophyta</taxon>
        <taxon>Spermatophyta</taxon>
        <taxon>Magnoliopsida</taxon>
        <taxon>Ranunculales</taxon>
        <taxon>Ranunculaceae</taxon>
        <taxon>Thalictroideae</taxon>
        <taxon>Thalictrum</taxon>
    </lineage>
</organism>
<evidence type="ECO:0000313" key="9">
    <source>
        <dbReference type="EMBL" id="KAF5199778.1"/>
    </source>
</evidence>
<reference evidence="9 10" key="1">
    <citation type="submission" date="2020-06" db="EMBL/GenBank/DDBJ databases">
        <title>Transcriptomic and genomic resources for Thalictrum thalictroides and T. hernandezii: Facilitating candidate gene discovery in an emerging model plant lineage.</title>
        <authorList>
            <person name="Arias T."/>
            <person name="Riano-Pachon D.M."/>
            <person name="Di Stilio V.S."/>
        </authorList>
    </citation>
    <scope>NUCLEOTIDE SEQUENCE [LARGE SCALE GENOMIC DNA]</scope>
    <source>
        <strain evidence="10">cv. WT478/WT964</strain>
        <tissue evidence="9">Leaves</tissue>
    </source>
</reference>
<dbReference type="Pfam" id="PF04410">
    <property type="entry name" value="Gar1"/>
    <property type="match status" value="1"/>
</dbReference>
<evidence type="ECO:0000256" key="2">
    <source>
        <dbReference type="ARBA" id="ARBA00022517"/>
    </source>
</evidence>